<dbReference type="EMBL" id="FOOK01000014">
    <property type="protein sequence ID" value="SFG06462.1"/>
    <property type="molecule type" value="Genomic_DNA"/>
</dbReference>
<reference evidence="3 4" key="1">
    <citation type="submission" date="2016-10" db="EMBL/GenBank/DDBJ databases">
        <authorList>
            <person name="de Groot N.N."/>
        </authorList>
    </citation>
    <scope>NUCLEOTIDE SEQUENCE [LARGE SCALE GENOMIC DNA]</scope>
    <source>
        <strain evidence="3 4">DSM 44945</strain>
    </source>
</reference>
<keyword evidence="1" id="KW-0175">Coiled coil</keyword>
<dbReference type="AlphaFoldDB" id="A0A1I2NRJ3"/>
<gene>
    <name evidence="3" type="ORF">SAMN04488025_11435</name>
</gene>
<accession>A0A1I2NRJ3</accession>
<dbReference type="InterPro" id="IPR009061">
    <property type="entry name" value="DNA-bd_dom_put_sf"/>
</dbReference>
<dbReference type="GO" id="GO:0003677">
    <property type="term" value="F:DNA binding"/>
    <property type="evidence" value="ECO:0007669"/>
    <property type="project" value="InterPro"/>
</dbReference>
<protein>
    <submittedName>
        <fullName evidence="3">DNA binding domain-containing protein, excisionase family</fullName>
    </submittedName>
</protein>
<feature type="coiled-coil region" evidence="1">
    <location>
        <begin position="117"/>
        <end position="183"/>
    </location>
</feature>
<evidence type="ECO:0000256" key="1">
    <source>
        <dbReference type="SAM" id="Coils"/>
    </source>
</evidence>
<dbReference type="STRING" id="201973.SAMN04488025_11435"/>
<evidence type="ECO:0000313" key="4">
    <source>
        <dbReference type="Proteomes" id="UP000198661"/>
    </source>
</evidence>
<dbReference type="SUPFAM" id="SSF46955">
    <property type="entry name" value="Putative DNA-binding domain"/>
    <property type="match status" value="1"/>
</dbReference>
<dbReference type="RefSeq" id="WP_177199074.1">
    <property type="nucleotide sequence ID" value="NZ_FOOK01000014.1"/>
</dbReference>
<keyword evidence="4" id="KW-1185">Reference proteome</keyword>
<evidence type="ECO:0000259" key="2">
    <source>
        <dbReference type="Pfam" id="PF13411"/>
    </source>
</evidence>
<sequence length="218" mass="25860">MEKKHITTREAAERLRVHARTIRKWIDVFEDYIHPEVNDRGHYIFTEEGFRRLADIQNRLQKPNKSMRQVRQELIQEGKLEQTPTETPEFLENIDPNTKVAPFMSAEKAYRYIMDTVNYINDTLEELSGRMQRMEDQVFNLYGALEKLENKMATQKNALYAPAKEVQSMFDEIRKMHEQLKAELRNVSFSQRLAAATESKFVPRKERKPRAARFFGIF</sequence>
<dbReference type="GO" id="GO:0006355">
    <property type="term" value="P:regulation of DNA-templated transcription"/>
    <property type="evidence" value="ECO:0007669"/>
    <property type="project" value="InterPro"/>
</dbReference>
<proteinExistence type="predicted"/>
<feature type="domain" description="HTH merR-type" evidence="2">
    <location>
        <begin position="7"/>
        <end position="72"/>
    </location>
</feature>
<organism evidence="3 4">
    <name type="scientific">Planifilum fulgidum</name>
    <dbReference type="NCBI Taxonomy" id="201973"/>
    <lineage>
        <taxon>Bacteria</taxon>
        <taxon>Bacillati</taxon>
        <taxon>Bacillota</taxon>
        <taxon>Bacilli</taxon>
        <taxon>Bacillales</taxon>
        <taxon>Thermoactinomycetaceae</taxon>
        <taxon>Planifilum</taxon>
    </lineage>
</organism>
<dbReference type="Gene3D" id="1.10.1660.10">
    <property type="match status" value="1"/>
</dbReference>
<dbReference type="Proteomes" id="UP000198661">
    <property type="component" value="Unassembled WGS sequence"/>
</dbReference>
<dbReference type="Pfam" id="PF13411">
    <property type="entry name" value="MerR_1"/>
    <property type="match status" value="1"/>
</dbReference>
<dbReference type="InterPro" id="IPR000551">
    <property type="entry name" value="MerR-type_HTH_dom"/>
</dbReference>
<name>A0A1I2NRJ3_9BACL</name>
<evidence type="ECO:0000313" key="3">
    <source>
        <dbReference type="EMBL" id="SFG06462.1"/>
    </source>
</evidence>